<evidence type="ECO:0000313" key="6">
    <source>
        <dbReference type="Proteomes" id="UP000286681"/>
    </source>
</evidence>
<evidence type="ECO:0000256" key="1">
    <source>
        <dbReference type="SAM" id="Phobius"/>
    </source>
</evidence>
<dbReference type="STRING" id="93064.BRX40_20145"/>
<keyword evidence="1" id="KW-0812">Transmembrane</keyword>
<evidence type="ECO:0000313" key="4">
    <source>
        <dbReference type="EMBL" id="RSY77688.1"/>
    </source>
</evidence>
<reference evidence="5" key="2">
    <citation type="submission" date="2016-12" db="EMBL/GenBank/DDBJ databases">
        <title>Whole genome sequencing of Sphingomonas sp. ABOJV.</title>
        <authorList>
            <person name="Conlan S."/>
            <person name="Thomas P.J."/>
            <person name="Mullikin J."/>
            <person name="Palmore T.N."/>
            <person name="Frank K.M."/>
            <person name="Segre J.A."/>
        </authorList>
    </citation>
    <scope>NUCLEOTIDE SEQUENCE [LARGE SCALE GENOMIC DNA]</scope>
    <source>
        <strain evidence="5">ABOJV</strain>
    </source>
</reference>
<dbReference type="Proteomes" id="UP000185161">
    <property type="component" value="Chromosome"/>
</dbReference>
<protein>
    <submittedName>
        <fullName evidence="2">Uncharacterized protein</fullName>
    </submittedName>
</protein>
<dbReference type="Proteomes" id="UP000286681">
    <property type="component" value="Unassembled WGS sequence"/>
</dbReference>
<organism evidence="2 5">
    <name type="scientific">Sphingomonas koreensis</name>
    <dbReference type="NCBI Taxonomy" id="93064"/>
    <lineage>
        <taxon>Bacteria</taxon>
        <taxon>Pseudomonadati</taxon>
        <taxon>Pseudomonadota</taxon>
        <taxon>Alphaproteobacteria</taxon>
        <taxon>Sphingomonadales</taxon>
        <taxon>Sphingomonadaceae</taxon>
        <taxon>Sphingomonas</taxon>
    </lineage>
</organism>
<dbReference type="EMBL" id="QQWO01000002">
    <property type="protein sequence ID" value="RSV06941.1"/>
    <property type="molecule type" value="Genomic_DNA"/>
</dbReference>
<sequence length="102" mass="11399">MAVESVAITAAGRARRKLVDHFCAQHAITPYDTILYTPPAELKPAFDGLLAERLIRKEGHAYYWLDLRAYEAAVERRRRKLVPVTIAVSVLLAAVAMLFYAG</sequence>
<evidence type="ECO:0000313" key="2">
    <source>
        <dbReference type="EMBL" id="APR54421.1"/>
    </source>
</evidence>
<dbReference type="EMBL" id="QQYZ01000029">
    <property type="protein sequence ID" value="RSY77688.1"/>
    <property type="molecule type" value="Genomic_DNA"/>
</dbReference>
<dbReference type="Proteomes" id="UP000287746">
    <property type="component" value="Unassembled WGS sequence"/>
</dbReference>
<dbReference type="AlphaFoldDB" id="A0A1L6JER0"/>
<evidence type="ECO:0000313" key="5">
    <source>
        <dbReference type="Proteomes" id="UP000185161"/>
    </source>
</evidence>
<proteinExistence type="predicted"/>
<reference evidence="2" key="1">
    <citation type="submission" date="2016-12" db="EMBL/GenBank/DDBJ databases">
        <title>Whole genome sequencing of Sphingomonas koreensis.</title>
        <authorList>
            <person name="Conlan S."/>
            <person name="Thomas P.J."/>
            <person name="Mullikin J."/>
            <person name="Palmore T.N."/>
            <person name="Frank K.M."/>
            <person name="Segre J.A."/>
        </authorList>
    </citation>
    <scope>NUCLEOTIDE SEQUENCE</scope>
    <source>
        <strain evidence="2">ABOJV</strain>
    </source>
</reference>
<reference evidence="6 7" key="3">
    <citation type="submission" date="2018-07" db="EMBL/GenBank/DDBJ databases">
        <title>Genomic and Epidemiologic Investigation of an Indolent Hospital Outbreak.</title>
        <authorList>
            <person name="Johnson R.C."/>
            <person name="Deming C."/>
            <person name="Conlan S."/>
            <person name="Zellmer C.J."/>
            <person name="Michelin A.V."/>
            <person name="Lee-Lin S."/>
            <person name="Thomas P.J."/>
            <person name="Park M."/>
            <person name="Weingarten R.A."/>
            <person name="Less J."/>
            <person name="Dekker J.P."/>
            <person name="Frank K.M."/>
            <person name="Musser K.A."/>
            <person name="Mcquiston J.R."/>
            <person name="Henderson D.K."/>
            <person name="Lau A.F."/>
            <person name="Palmore T.N."/>
            <person name="Segre J.A."/>
        </authorList>
    </citation>
    <scope>NUCLEOTIDE SEQUENCE [LARGE SCALE GENOMIC DNA]</scope>
    <source>
        <strain evidence="4 7">SK-CDC1_0717</strain>
        <strain evidence="3 6">SK-NIH.Env10_0317</strain>
    </source>
</reference>
<evidence type="ECO:0000313" key="7">
    <source>
        <dbReference type="Proteomes" id="UP000287746"/>
    </source>
</evidence>
<name>A0A1L6JER0_9SPHN</name>
<dbReference type="EMBL" id="CP018820">
    <property type="protein sequence ID" value="APR54421.1"/>
    <property type="molecule type" value="Genomic_DNA"/>
</dbReference>
<keyword evidence="1" id="KW-1133">Transmembrane helix</keyword>
<accession>A0A1L6JER0</accession>
<dbReference type="KEGG" id="skr:BRX40_20145"/>
<gene>
    <name evidence="2" type="ORF">BRX40_20145</name>
    <name evidence="3" type="ORF">CA257_02730</name>
    <name evidence="4" type="ORF">DAH66_19990</name>
</gene>
<keyword evidence="1" id="KW-0472">Membrane</keyword>
<feature type="transmembrane region" description="Helical" evidence="1">
    <location>
        <begin position="81"/>
        <end position="101"/>
    </location>
</feature>
<keyword evidence="5" id="KW-1185">Reference proteome</keyword>
<evidence type="ECO:0000313" key="3">
    <source>
        <dbReference type="EMBL" id="RSV06941.1"/>
    </source>
</evidence>